<gene>
    <name evidence="2" type="ORF">DPMN_040108</name>
</gene>
<evidence type="ECO:0000313" key="2">
    <source>
        <dbReference type="EMBL" id="KAH3733675.1"/>
    </source>
</evidence>
<dbReference type="Proteomes" id="UP000828390">
    <property type="component" value="Unassembled WGS sequence"/>
</dbReference>
<name>A0A9D4HSR2_DREPO</name>
<comment type="caution">
    <text evidence="2">The sequence shown here is derived from an EMBL/GenBank/DDBJ whole genome shotgun (WGS) entry which is preliminary data.</text>
</comment>
<accession>A0A9D4HSR2</accession>
<sequence>MEENTTHTTAGAMFWYLQDSCVGRDPGYRIQIEEHTAYRASVALTPVRTLAPREPRAQREQQPQHAREVRGHRAH</sequence>
<organism evidence="2 3">
    <name type="scientific">Dreissena polymorpha</name>
    <name type="common">Zebra mussel</name>
    <name type="synonym">Mytilus polymorpha</name>
    <dbReference type="NCBI Taxonomy" id="45954"/>
    <lineage>
        <taxon>Eukaryota</taxon>
        <taxon>Metazoa</taxon>
        <taxon>Spiralia</taxon>
        <taxon>Lophotrochozoa</taxon>
        <taxon>Mollusca</taxon>
        <taxon>Bivalvia</taxon>
        <taxon>Autobranchia</taxon>
        <taxon>Heteroconchia</taxon>
        <taxon>Euheterodonta</taxon>
        <taxon>Imparidentia</taxon>
        <taxon>Neoheterodontei</taxon>
        <taxon>Myida</taxon>
        <taxon>Dreissenoidea</taxon>
        <taxon>Dreissenidae</taxon>
        <taxon>Dreissena</taxon>
    </lineage>
</organism>
<dbReference type="EMBL" id="JAIWYP010000011">
    <property type="protein sequence ID" value="KAH3733675.1"/>
    <property type="molecule type" value="Genomic_DNA"/>
</dbReference>
<protein>
    <submittedName>
        <fullName evidence="2">Uncharacterized protein</fullName>
    </submittedName>
</protein>
<dbReference type="AlphaFoldDB" id="A0A9D4HSR2"/>
<feature type="compositionally biased region" description="Basic and acidic residues" evidence="1">
    <location>
        <begin position="65"/>
        <end position="75"/>
    </location>
</feature>
<keyword evidence="3" id="KW-1185">Reference proteome</keyword>
<evidence type="ECO:0000256" key="1">
    <source>
        <dbReference type="SAM" id="MobiDB-lite"/>
    </source>
</evidence>
<evidence type="ECO:0000313" key="3">
    <source>
        <dbReference type="Proteomes" id="UP000828390"/>
    </source>
</evidence>
<reference evidence="2" key="2">
    <citation type="submission" date="2020-11" db="EMBL/GenBank/DDBJ databases">
        <authorList>
            <person name="McCartney M.A."/>
            <person name="Auch B."/>
            <person name="Kono T."/>
            <person name="Mallez S."/>
            <person name="Becker A."/>
            <person name="Gohl D.M."/>
            <person name="Silverstein K.A.T."/>
            <person name="Koren S."/>
            <person name="Bechman K.B."/>
            <person name="Herman A."/>
            <person name="Abrahante J.E."/>
            <person name="Garbe J."/>
        </authorList>
    </citation>
    <scope>NUCLEOTIDE SEQUENCE</scope>
    <source>
        <strain evidence="2">Duluth1</strain>
        <tissue evidence="2">Whole animal</tissue>
    </source>
</reference>
<proteinExistence type="predicted"/>
<reference evidence="2" key="1">
    <citation type="journal article" date="2019" name="bioRxiv">
        <title>The Genome of the Zebra Mussel, Dreissena polymorpha: A Resource for Invasive Species Research.</title>
        <authorList>
            <person name="McCartney M.A."/>
            <person name="Auch B."/>
            <person name="Kono T."/>
            <person name="Mallez S."/>
            <person name="Zhang Y."/>
            <person name="Obille A."/>
            <person name="Becker A."/>
            <person name="Abrahante J.E."/>
            <person name="Garbe J."/>
            <person name="Badalamenti J.P."/>
            <person name="Herman A."/>
            <person name="Mangelson H."/>
            <person name="Liachko I."/>
            <person name="Sullivan S."/>
            <person name="Sone E.D."/>
            <person name="Koren S."/>
            <person name="Silverstein K.A.T."/>
            <person name="Beckman K.B."/>
            <person name="Gohl D.M."/>
        </authorList>
    </citation>
    <scope>NUCLEOTIDE SEQUENCE</scope>
    <source>
        <strain evidence="2">Duluth1</strain>
        <tissue evidence="2">Whole animal</tissue>
    </source>
</reference>
<feature type="region of interest" description="Disordered" evidence="1">
    <location>
        <begin position="49"/>
        <end position="75"/>
    </location>
</feature>